<evidence type="ECO:0000256" key="1">
    <source>
        <dbReference type="SAM" id="SignalP"/>
    </source>
</evidence>
<dbReference type="EMBL" id="CP035704">
    <property type="protein sequence ID" value="QBB71238.1"/>
    <property type="molecule type" value="Genomic_DNA"/>
</dbReference>
<evidence type="ECO:0000313" key="3">
    <source>
        <dbReference type="Proteomes" id="UP000291562"/>
    </source>
</evidence>
<dbReference type="OrthoDB" id="9805017at2"/>
<keyword evidence="3" id="KW-1185">Reference proteome</keyword>
<protein>
    <recommendedName>
        <fullName evidence="4">Delta-60 repeat domain-containing protein</fullName>
    </recommendedName>
</protein>
<accession>A0A411HL76</accession>
<evidence type="ECO:0000313" key="2">
    <source>
        <dbReference type="EMBL" id="QBB71238.1"/>
    </source>
</evidence>
<dbReference type="Proteomes" id="UP000291562">
    <property type="component" value="Chromosome"/>
</dbReference>
<gene>
    <name evidence="2" type="ORF">ELE36_13220</name>
</gene>
<dbReference type="KEGG" id="xbc:ELE36_13220"/>
<dbReference type="Gene3D" id="2.80.10.50">
    <property type="match status" value="1"/>
</dbReference>
<keyword evidence="1" id="KW-0732">Signal</keyword>
<dbReference type="InterPro" id="IPR013431">
    <property type="entry name" value="Delta_60_rpt"/>
</dbReference>
<dbReference type="Pfam" id="PF17164">
    <property type="entry name" value="DUF5122"/>
    <property type="match status" value="2"/>
</dbReference>
<sequence>MPHDVTPVAIAANGATTRWVMRSAKCLSICVCVALVGATALAGEPVDSGALDPAFGAGGKVQISATSEAHGASNLTATDTAIQSSGKIVVTGSDDQGDCFALRLNIDGSLDTGFGGIGGFPPGFTGYAGCVSDAIVLRPDDRIVMVMHNPVGGAIFAVQFSASGVPDAAFTNFGYPGVVQIQPASGDSMYSSRAVIDSDGTIDIAGFYHQQSSNNNQFLFVRISADGKAVEPLFQYAFGSGNNQDDHALDLAIDSQGRYVVGGYHRGAGGNYDCAVIRITHDLYDVDHAFGNGGQTIVPFDLGGDNGDFCNALTVVKPDNYIVLGGHASASVGSGSYQAAVLALLDNSGNVAQHDCAAVCQDDKFAFAYDNNPSVGASNGISKLIVDNYDTKFPQILAVGSGNQPGVPYGLMFGIARLNLPVNTNFVLDSTFNGGSSRGVFFAAHNDGIGLQTTTNYGLSAAFAKGSLVAAGYTAGAGGNAIAVTRLAAFDGIFKNSFELPYY</sequence>
<organism evidence="2 3">
    <name type="scientific">Pseudolysobacter antarcticus</name>
    <dbReference type="NCBI Taxonomy" id="2511995"/>
    <lineage>
        <taxon>Bacteria</taxon>
        <taxon>Pseudomonadati</taxon>
        <taxon>Pseudomonadota</taxon>
        <taxon>Gammaproteobacteria</taxon>
        <taxon>Lysobacterales</taxon>
        <taxon>Rhodanobacteraceae</taxon>
        <taxon>Pseudolysobacter</taxon>
    </lineage>
</organism>
<proteinExistence type="predicted"/>
<feature type="chain" id="PRO_5019354630" description="Delta-60 repeat domain-containing protein" evidence="1">
    <location>
        <begin position="43"/>
        <end position="503"/>
    </location>
</feature>
<feature type="signal peptide" evidence="1">
    <location>
        <begin position="1"/>
        <end position="42"/>
    </location>
</feature>
<dbReference type="NCBIfam" id="TIGR02608">
    <property type="entry name" value="delta_60_rpt"/>
    <property type="match status" value="3"/>
</dbReference>
<name>A0A411HL76_9GAMM</name>
<evidence type="ECO:0008006" key="4">
    <source>
        <dbReference type="Google" id="ProtNLM"/>
    </source>
</evidence>
<dbReference type="AlphaFoldDB" id="A0A411HL76"/>
<reference evidence="2 3" key="1">
    <citation type="submission" date="2019-01" db="EMBL/GenBank/DDBJ databases">
        <title>Pseudolysobacter antarctica gen. nov., sp. nov., isolated from Fildes Peninsula, Antarctica.</title>
        <authorList>
            <person name="Wei Z."/>
            <person name="Peng F."/>
        </authorList>
    </citation>
    <scope>NUCLEOTIDE SEQUENCE [LARGE SCALE GENOMIC DNA]</scope>
    <source>
        <strain evidence="2 3">AQ6-296</strain>
    </source>
</reference>